<keyword evidence="1" id="KW-0812">Transmembrane</keyword>
<evidence type="ECO:0000256" key="1">
    <source>
        <dbReference type="SAM" id="Phobius"/>
    </source>
</evidence>
<feature type="transmembrane region" description="Helical" evidence="1">
    <location>
        <begin position="61"/>
        <end position="81"/>
    </location>
</feature>
<name>A0A921HUF2_9BACT</name>
<reference evidence="2" key="2">
    <citation type="submission" date="2021-09" db="EMBL/GenBank/DDBJ databases">
        <authorList>
            <person name="Gilroy R."/>
        </authorList>
    </citation>
    <scope>NUCLEOTIDE SEQUENCE</scope>
    <source>
        <strain evidence="2">CHK55-1828</strain>
    </source>
</reference>
<sequence>MSRQSILSFKYNMAWGFIPVLLSMLLSEVAPLGTAIYTGALLGVALSAYTFLQKGEHLPQILLYGNTAMLVLLSATHLLYAESCLPQWYPFTLEAGTLLLILAFYLNRRALVAHYTSAARGSNRSPAASIEATVVSARIVLLFGALHLLVLLVTRTPFRGESDFLLHHVAPPMVFVLSILFNQLGISYFNRLMKQTVFVPIVNDRGDVTGKALATDALSRRQPYMVPFVRVAVTLNGMLYLCPRSQDTAFEKGKTDLPVEGCLHYGETLKQGICRLVRQILPEVPLQELKFNFKYTLENEVTHRLVYVFTLTLDHESQLGRQAAQSGKLWTIQQIEQNLGQNFFARCFEDEYNRVFSFIDECGGKRTPAPENHG</sequence>
<accession>A0A921HUF2</accession>
<reference evidence="2" key="1">
    <citation type="journal article" date="2021" name="PeerJ">
        <title>Extensive microbial diversity within the chicken gut microbiome revealed by metagenomics and culture.</title>
        <authorList>
            <person name="Gilroy R."/>
            <person name="Ravi A."/>
            <person name="Getino M."/>
            <person name="Pursley I."/>
            <person name="Horton D.L."/>
            <person name="Alikhan N.F."/>
            <person name="Baker D."/>
            <person name="Gharbi K."/>
            <person name="Hall N."/>
            <person name="Watson M."/>
            <person name="Adriaenssens E.M."/>
            <person name="Foster-Nyarko E."/>
            <person name="Jarju S."/>
            <person name="Secka A."/>
            <person name="Antonio M."/>
            <person name="Oren A."/>
            <person name="Chaudhuri R.R."/>
            <person name="La Ragione R."/>
            <person name="Hildebrand F."/>
            <person name="Pallen M.J."/>
        </authorList>
    </citation>
    <scope>NUCLEOTIDE SEQUENCE</scope>
    <source>
        <strain evidence="2">CHK55-1828</strain>
    </source>
</reference>
<gene>
    <name evidence="2" type="ORF">K8W02_01790</name>
</gene>
<comment type="caution">
    <text evidence="2">The sequence shown here is derived from an EMBL/GenBank/DDBJ whole genome shotgun (WGS) entry which is preliminary data.</text>
</comment>
<evidence type="ECO:0008006" key="4">
    <source>
        <dbReference type="Google" id="ProtNLM"/>
    </source>
</evidence>
<feature type="transmembrane region" description="Helical" evidence="1">
    <location>
        <begin position="127"/>
        <end position="153"/>
    </location>
</feature>
<feature type="transmembrane region" description="Helical" evidence="1">
    <location>
        <begin position="87"/>
        <end position="106"/>
    </location>
</feature>
<dbReference type="InterPro" id="IPR015797">
    <property type="entry name" value="NUDIX_hydrolase-like_dom_sf"/>
</dbReference>
<organism evidence="2 3">
    <name type="scientific">Mediterranea massiliensis</name>
    <dbReference type="NCBI Taxonomy" id="1841865"/>
    <lineage>
        <taxon>Bacteria</taxon>
        <taxon>Pseudomonadati</taxon>
        <taxon>Bacteroidota</taxon>
        <taxon>Bacteroidia</taxon>
        <taxon>Bacteroidales</taxon>
        <taxon>Bacteroidaceae</taxon>
        <taxon>Mediterranea</taxon>
    </lineage>
</organism>
<dbReference type="Proteomes" id="UP000717835">
    <property type="component" value="Unassembled WGS sequence"/>
</dbReference>
<evidence type="ECO:0000313" key="2">
    <source>
        <dbReference type="EMBL" id="HJF91110.1"/>
    </source>
</evidence>
<dbReference type="EMBL" id="DYVX01000013">
    <property type="protein sequence ID" value="HJF91110.1"/>
    <property type="molecule type" value="Genomic_DNA"/>
</dbReference>
<feature type="transmembrane region" description="Helical" evidence="1">
    <location>
        <begin position="165"/>
        <end position="184"/>
    </location>
</feature>
<dbReference type="Gene3D" id="3.90.79.10">
    <property type="entry name" value="Nucleoside Triphosphate Pyrophosphohydrolase"/>
    <property type="match status" value="1"/>
</dbReference>
<feature type="transmembrane region" description="Helical" evidence="1">
    <location>
        <begin position="12"/>
        <end position="29"/>
    </location>
</feature>
<dbReference type="AlphaFoldDB" id="A0A921HUF2"/>
<keyword evidence="1" id="KW-0472">Membrane</keyword>
<feature type="transmembrane region" description="Helical" evidence="1">
    <location>
        <begin position="35"/>
        <end position="52"/>
    </location>
</feature>
<protein>
    <recommendedName>
        <fullName evidence="4">Transmembrane protein</fullName>
    </recommendedName>
</protein>
<dbReference type="RefSeq" id="WP_022020008.1">
    <property type="nucleotide sequence ID" value="NZ_DYVX01000013.1"/>
</dbReference>
<proteinExistence type="predicted"/>
<keyword evidence="1" id="KW-1133">Transmembrane helix</keyword>
<evidence type="ECO:0000313" key="3">
    <source>
        <dbReference type="Proteomes" id="UP000717835"/>
    </source>
</evidence>
<dbReference type="SUPFAM" id="SSF55811">
    <property type="entry name" value="Nudix"/>
    <property type="match status" value="1"/>
</dbReference>